<evidence type="ECO:0000256" key="4">
    <source>
        <dbReference type="PROSITE-ProRule" id="PRU00335"/>
    </source>
</evidence>
<dbReference type="SUPFAM" id="SSF46689">
    <property type="entry name" value="Homeodomain-like"/>
    <property type="match status" value="1"/>
</dbReference>
<dbReference type="InterPro" id="IPR050109">
    <property type="entry name" value="HTH-type_TetR-like_transc_reg"/>
</dbReference>
<evidence type="ECO:0000313" key="7">
    <source>
        <dbReference type="Proteomes" id="UP000467148"/>
    </source>
</evidence>
<dbReference type="PANTHER" id="PTHR30055:SF226">
    <property type="entry name" value="HTH-TYPE TRANSCRIPTIONAL REGULATOR PKSA"/>
    <property type="match status" value="1"/>
</dbReference>
<keyword evidence="3" id="KW-0804">Transcription</keyword>
<dbReference type="InterPro" id="IPR001647">
    <property type="entry name" value="HTH_TetR"/>
</dbReference>
<dbReference type="AlphaFoldDB" id="A0A7I7TD37"/>
<dbReference type="InterPro" id="IPR009057">
    <property type="entry name" value="Homeodomain-like_sf"/>
</dbReference>
<evidence type="ECO:0000256" key="2">
    <source>
        <dbReference type="ARBA" id="ARBA00023125"/>
    </source>
</evidence>
<feature type="domain" description="HTH tetR-type" evidence="5">
    <location>
        <begin position="18"/>
        <end position="78"/>
    </location>
</feature>
<dbReference type="InterPro" id="IPR011075">
    <property type="entry name" value="TetR_C"/>
</dbReference>
<dbReference type="EMBL" id="AP022596">
    <property type="protein sequence ID" value="BBY67028.1"/>
    <property type="molecule type" value="Genomic_DNA"/>
</dbReference>
<dbReference type="InterPro" id="IPR036271">
    <property type="entry name" value="Tet_transcr_reg_TetR-rel_C_sf"/>
</dbReference>
<reference evidence="6 7" key="1">
    <citation type="journal article" date="2019" name="Emerg. Microbes Infect.">
        <title>Comprehensive subspecies identification of 175 nontuberculous mycobacteria species based on 7547 genomic profiles.</title>
        <authorList>
            <person name="Matsumoto Y."/>
            <person name="Kinjo T."/>
            <person name="Motooka D."/>
            <person name="Nabeya D."/>
            <person name="Jung N."/>
            <person name="Uechi K."/>
            <person name="Horii T."/>
            <person name="Iida T."/>
            <person name="Fujita J."/>
            <person name="Nakamura S."/>
        </authorList>
    </citation>
    <scope>NUCLEOTIDE SEQUENCE [LARGE SCALE GENOMIC DNA]</scope>
    <source>
        <strain evidence="6 7">JCM 30396</strain>
    </source>
</reference>
<dbReference type="PANTHER" id="PTHR30055">
    <property type="entry name" value="HTH-TYPE TRANSCRIPTIONAL REGULATOR RUTR"/>
    <property type="match status" value="1"/>
</dbReference>
<evidence type="ECO:0000256" key="1">
    <source>
        <dbReference type="ARBA" id="ARBA00023015"/>
    </source>
</evidence>
<evidence type="ECO:0000256" key="3">
    <source>
        <dbReference type="ARBA" id="ARBA00023163"/>
    </source>
</evidence>
<feature type="DNA-binding region" description="H-T-H motif" evidence="4">
    <location>
        <begin position="41"/>
        <end position="60"/>
    </location>
</feature>
<dbReference type="GO" id="GO:0000976">
    <property type="term" value="F:transcription cis-regulatory region binding"/>
    <property type="evidence" value="ECO:0007669"/>
    <property type="project" value="TreeGrafter"/>
</dbReference>
<protein>
    <submittedName>
        <fullName evidence="6">TetR family transcriptional regulator</fullName>
    </submittedName>
</protein>
<dbReference type="SUPFAM" id="SSF48498">
    <property type="entry name" value="Tetracyclin repressor-like, C-terminal domain"/>
    <property type="match status" value="1"/>
</dbReference>
<evidence type="ECO:0000259" key="5">
    <source>
        <dbReference type="PROSITE" id="PS50977"/>
    </source>
</evidence>
<sequence length="205" mass="22724">MGNAMSSPSRRSQRERVEESSRRLAEAAIELIAEKGYSNTTAQEIGIRAGYSRAMVRERFGSKEALLEAVLQDYEGRIDVPQQTGTPGLQRVLAPILALRDFAAEDPRLLRAVLSLNFEALHDHDALRQRIQEWLTQLEEGIRRAVTDGQVDGSVSGSCDAHEVASEMIATGIGYAYAWILDPAAVDFDAVLTRWHDRMAERLSG</sequence>
<name>A0A7I7TD37_9MYCO</name>
<evidence type="ECO:0000313" key="6">
    <source>
        <dbReference type="EMBL" id="BBY67028.1"/>
    </source>
</evidence>
<dbReference type="GO" id="GO:0003700">
    <property type="term" value="F:DNA-binding transcription factor activity"/>
    <property type="evidence" value="ECO:0007669"/>
    <property type="project" value="TreeGrafter"/>
</dbReference>
<dbReference type="PRINTS" id="PR00455">
    <property type="entry name" value="HTHTETR"/>
</dbReference>
<dbReference type="KEGG" id="mhev:MHEL_52710"/>
<keyword evidence="2 4" id="KW-0238">DNA-binding</keyword>
<dbReference type="Proteomes" id="UP000467148">
    <property type="component" value="Chromosome"/>
</dbReference>
<dbReference type="PROSITE" id="PS50977">
    <property type="entry name" value="HTH_TETR_2"/>
    <property type="match status" value="1"/>
</dbReference>
<dbReference type="Gene3D" id="1.10.357.10">
    <property type="entry name" value="Tetracycline Repressor, domain 2"/>
    <property type="match status" value="1"/>
</dbReference>
<dbReference type="Pfam" id="PF00440">
    <property type="entry name" value="TetR_N"/>
    <property type="match status" value="1"/>
</dbReference>
<keyword evidence="1" id="KW-0805">Transcription regulation</keyword>
<organism evidence="6 7">
    <name type="scientific">Mycolicibacterium helvum</name>
    <dbReference type="NCBI Taxonomy" id="1534349"/>
    <lineage>
        <taxon>Bacteria</taxon>
        <taxon>Bacillati</taxon>
        <taxon>Actinomycetota</taxon>
        <taxon>Actinomycetes</taxon>
        <taxon>Mycobacteriales</taxon>
        <taxon>Mycobacteriaceae</taxon>
        <taxon>Mycolicibacterium</taxon>
    </lineage>
</organism>
<dbReference type="Pfam" id="PF16925">
    <property type="entry name" value="TetR_C_13"/>
    <property type="match status" value="1"/>
</dbReference>
<proteinExistence type="predicted"/>
<keyword evidence="7" id="KW-1185">Reference proteome</keyword>
<gene>
    <name evidence="6" type="ORF">MHEL_52710</name>
</gene>
<accession>A0A7I7TD37</accession>